<evidence type="ECO:0000313" key="3">
    <source>
        <dbReference type="Proteomes" id="UP000694523"/>
    </source>
</evidence>
<dbReference type="PANTHER" id="PTHR46919">
    <property type="entry name" value="ZINC FINGER, C3HC4 TYPE (RING FINGER) FAMILY PROTEIN"/>
    <property type="match status" value="1"/>
</dbReference>
<dbReference type="SUPFAM" id="SSF55874">
    <property type="entry name" value="ATPase domain of HSP90 chaperone/DNA topoisomerase II/histidine kinase"/>
    <property type="match status" value="1"/>
</dbReference>
<dbReference type="NCBIfam" id="NF047352">
    <property type="entry name" value="P_loop_sacsin"/>
    <property type="match status" value="1"/>
</dbReference>
<dbReference type="InterPro" id="IPR036890">
    <property type="entry name" value="HATPase_C_sf"/>
</dbReference>
<feature type="domain" description="Sacsin/Nov" evidence="1">
    <location>
        <begin position="38"/>
        <end position="266"/>
    </location>
</feature>
<sequence>MDDEHKKKEKVRHRAGPQQLQYFIFMTKHYFSDSSNYILRRYPDGGQILKELIQNADDAGATEVVFIHDDRSYGTENLWAEDLAKYQGPALYAYNNAQFTDADWKGIQNVARSVKRGDPNKVGRFGLGFNSVYHITDVTSIFSAGHLGMMDPQEKIFGDQKGGFLWSLEEEDDREALTTMIDQFQPFRDVVSLVSGQEWSRVIQEDQNFNGTLFRFPLRSVKSEISDNLYSSEKLVELFDSFIADAELSLLFLKNVSSVSLIHIDALGSVSTRLQVKSTTSQDVDLKSCDGVTEGLTQIKTITLDSEDSRETKWLVTSCTMKEGNVDELDYLAEKLKFLPRIDLAFPCDDVHTDCSKSRLCCFLPLPNNDSNKTGLPVYVNAYFGLTDNRRHIKWLEEDQRNDKHAIWNETLIKEVLPKTYLTILRDAIRLVQDDILPAKAIYNLWPDISQVQHKEKWYEVAMDVLSQLFSQDVALLSLAIDESQFITLKKAVLPCNGPTCETLSAIRRILVSCNVNLVTLSDSVAKAIKDVYPDYSSLKHVTPAFLRNTLRSSGVKDISDADRLALLEFVLSDEQYSELYGLQLLPRSDGSFKSFTDREEDTVLIDSKEFPRYISCFGVIALSDSDLKSPVKVVRFTQSHLPDNWKKTENKLVTWDVSSGLHPPLNWLQEFWRFLNCHCTELSSLIGLPVIPVNTVSSSQPVKLAK</sequence>
<keyword evidence="3" id="KW-1185">Reference proteome</keyword>
<dbReference type="AlphaFoldDB" id="A0A8C6S4J9"/>
<dbReference type="PANTHER" id="PTHR46919:SF2">
    <property type="entry name" value="SACSIN"/>
    <property type="match status" value="1"/>
</dbReference>
<accession>A0A8C6S4J9</accession>
<dbReference type="Pfam" id="PF25794">
    <property type="entry name" value="SACS"/>
    <property type="match status" value="1"/>
</dbReference>
<organism evidence="2 3">
    <name type="scientific">Neogobius melanostomus</name>
    <name type="common">round goby</name>
    <dbReference type="NCBI Taxonomy" id="47308"/>
    <lineage>
        <taxon>Eukaryota</taxon>
        <taxon>Metazoa</taxon>
        <taxon>Chordata</taxon>
        <taxon>Craniata</taxon>
        <taxon>Vertebrata</taxon>
        <taxon>Euteleostomi</taxon>
        <taxon>Actinopterygii</taxon>
        <taxon>Neopterygii</taxon>
        <taxon>Teleostei</taxon>
        <taxon>Neoteleostei</taxon>
        <taxon>Acanthomorphata</taxon>
        <taxon>Gobiaria</taxon>
        <taxon>Gobiiformes</taxon>
        <taxon>Gobioidei</taxon>
        <taxon>Gobiidae</taxon>
        <taxon>Benthophilinae</taxon>
        <taxon>Neogobiini</taxon>
        <taxon>Neogobius</taxon>
    </lineage>
</organism>
<evidence type="ECO:0000259" key="1">
    <source>
        <dbReference type="Pfam" id="PF25794"/>
    </source>
</evidence>
<name>A0A8C6S4J9_9GOBI</name>
<protein>
    <recommendedName>
        <fullName evidence="1">Sacsin/Nov domain-containing protein</fullName>
    </recommendedName>
</protein>
<dbReference type="Ensembl" id="ENSNMLT00000000987.1">
    <property type="protein sequence ID" value="ENSNMLP00000000843.1"/>
    <property type="gene ID" value="ENSNMLG00000000696.1"/>
</dbReference>
<evidence type="ECO:0000313" key="2">
    <source>
        <dbReference type="Ensembl" id="ENSNMLP00000000843.1"/>
    </source>
</evidence>
<reference evidence="2" key="2">
    <citation type="submission" date="2025-09" db="UniProtKB">
        <authorList>
            <consortium name="Ensembl"/>
        </authorList>
    </citation>
    <scope>IDENTIFICATION</scope>
</reference>
<dbReference type="Proteomes" id="UP000694523">
    <property type="component" value="Unplaced"/>
</dbReference>
<reference evidence="2" key="1">
    <citation type="submission" date="2025-08" db="UniProtKB">
        <authorList>
            <consortium name="Ensembl"/>
        </authorList>
    </citation>
    <scope>IDENTIFICATION</scope>
</reference>
<proteinExistence type="predicted"/>
<dbReference type="InterPro" id="IPR058210">
    <property type="entry name" value="SACS/Nov_dom"/>
</dbReference>